<reference evidence="3 4" key="1">
    <citation type="submission" date="2015-06" db="EMBL/GenBank/DDBJ databases">
        <title>Draft genome of the ant-associated black yeast Phialophora attae CBS 131958.</title>
        <authorList>
            <person name="Moreno L.F."/>
            <person name="Stielow B.J."/>
            <person name="de Hoog S."/>
            <person name="Vicente V.A."/>
            <person name="Weiss V.A."/>
            <person name="de Vries M."/>
            <person name="Cruz L.M."/>
            <person name="Souza E.M."/>
        </authorList>
    </citation>
    <scope>NUCLEOTIDE SEQUENCE [LARGE SCALE GENOMIC DNA]</scope>
    <source>
        <strain evidence="3 4">CBS 131958</strain>
    </source>
</reference>
<evidence type="ECO:0000259" key="2">
    <source>
        <dbReference type="Pfam" id="PF06985"/>
    </source>
</evidence>
<organism evidence="3 4">
    <name type="scientific">Cyphellophora attinorum</name>
    <dbReference type="NCBI Taxonomy" id="1664694"/>
    <lineage>
        <taxon>Eukaryota</taxon>
        <taxon>Fungi</taxon>
        <taxon>Dikarya</taxon>
        <taxon>Ascomycota</taxon>
        <taxon>Pezizomycotina</taxon>
        <taxon>Eurotiomycetes</taxon>
        <taxon>Chaetothyriomycetidae</taxon>
        <taxon>Chaetothyriales</taxon>
        <taxon>Cyphellophoraceae</taxon>
        <taxon>Cyphellophora</taxon>
    </lineage>
</organism>
<sequence>MRLRSGATTFTAPSASSTSDPFYKPPNDKFLQARHYTALNESRLEIRLITNLWVDGKTVRCDLAKPIALRTTEPLPRFYALSYAAQDVQDQSSIIVNGTRFNVYSSLVRALKEVAYFLAGSSTGLWVDQICINQHDLVEKAWQVASMKDIYCSASGTYVFLDLPDDDNGEFSLSFLARTLEQRWEVAQFEGHDSHRGDAKLEDHRVPDRRQLLHASFLANVANELCHQLWNHELPFSVVHNVKRLCEATYWSRCWTQGEYIVSQSLRLLLGGRQTTSMNRIRWLSEAFFGVATSLLSDLPKTARLIDVPLEDTKRWLQDIRLSCSYGLGLAQLHIKWKFQETPDLRDGVYSALSMRNGPATIKPNYGSDNTVEDVFIEFASFMVEQDRCIDILGDAGEYLRLESSQLPSWVPDYGVHQGRGNLSDVMLGRVKHLTERRKFPAGEISGDCSVQKRSLAKQQSKISVEHLSLQLSIWTRWSSLYSEDLPGTFSGDDAVAANDASWRGLVDRRMQGSGTRAYQPKPQYDCEDMYAQTLDWGDLEHERALRSQYGGIVMPGLVERGCKVTEIKIDNKIDTSWSKIHKDESLSGKWQFFFTRADGIMGLVPTTTKPGDLLCLIPGGSTPFVLRPADDLSDPEGLSPPLYRNIGAAYVTGYMHGLAIEEKARGEWRKEEICIV</sequence>
<feature type="region of interest" description="Disordered" evidence="1">
    <location>
        <begin position="1"/>
        <end position="23"/>
    </location>
</feature>
<gene>
    <name evidence="3" type="ORF">AB675_9634</name>
</gene>
<dbReference type="InterPro" id="IPR010730">
    <property type="entry name" value="HET"/>
</dbReference>
<accession>A0A0N1NZS9</accession>
<dbReference type="Pfam" id="PF26639">
    <property type="entry name" value="Het-6_barrel"/>
    <property type="match status" value="1"/>
</dbReference>
<dbReference type="PANTHER" id="PTHR24148:SF64">
    <property type="entry name" value="HETEROKARYON INCOMPATIBILITY DOMAIN-CONTAINING PROTEIN"/>
    <property type="match status" value="1"/>
</dbReference>
<dbReference type="PANTHER" id="PTHR24148">
    <property type="entry name" value="ANKYRIN REPEAT DOMAIN-CONTAINING PROTEIN 39 HOMOLOG-RELATED"/>
    <property type="match status" value="1"/>
</dbReference>
<dbReference type="AlphaFoldDB" id="A0A0N1NZS9"/>
<dbReference type="EMBL" id="LFJN01000007">
    <property type="protein sequence ID" value="KPI42425.1"/>
    <property type="molecule type" value="Genomic_DNA"/>
</dbReference>
<comment type="caution">
    <text evidence="3">The sequence shown here is derived from an EMBL/GenBank/DDBJ whole genome shotgun (WGS) entry which is preliminary data.</text>
</comment>
<evidence type="ECO:0000313" key="3">
    <source>
        <dbReference type="EMBL" id="KPI42425.1"/>
    </source>
</evidence>
<proteinExistence type="predicted"/>
<dbReference type="Proteomes" id="UP000038010">
    <property type="component" value="Unassembled WGS sequence"/>
</dbReference>
<protein>
    <recommendedName>
        <fullName evidence="2">Heterokaryon incompatibility domain-containing protein</fullName>
    </recommendedName>
</protein>
<feature type="compositionally biased region" description="Low complexity" evidence="1">
    <location>
        <begin position="7"/>
        <end position="19"/>
    </location>
</feature>
<evidence type="ECO:0000256" key="1">
    <source>
        <dbReference type="SAM" id="MobiDB-lite"/>
    </source>
</evidence>
<dbReference type="GeneID" id="28742066"/>
<dbReference type="RefSeq" id="XP_018002388.1">
    <property type="nucleotide sequence ID" value="XM_018150186.1"/>
</dbReference>
<dbReference type="Pfam" id="PF06985">
    <property type="entry name" value="HET"/>
    <property type="match status" value="1"/>
</dbReference>
<feature type="domain" description="Heterokaryon incompatibility" evidence="2">
    <location>
        <begin position="79"/>
        <end position="257"/>
    </location>
</feature>
<dbReference type="InterPro" id="IPR052895">
    <property type="entry name" value="HetReg/Transcr_Mod"/>
</dbReference>
<keyword evidence="4" id="KW-1185">Reference proteome</keyword>
<dbReference type="VEuPathDB" id="FungiDB:AB675_9634"/>
<dbReference type="OrthoDB" id="4850726at2759"/>
<evidence type="ECO:0000313" key="4">
    <source>
        <dbReference type="Proteomes" id="UP000038010"/>
    </source>
</evidence>
<name>A0A0N1NZS9_9EURO</name>